<dbReference type="FunFam" id="3.40.50.10480:FF:000002">
    <property type="entry name" value="Ribosome production factor 1"/>
    <property type="match status" value="1"/>
</dbReference>
<dbReference type="InterPro" id="IPR044281">
    <property type="entry name" value="IMP4/RPF1"/>
</dbReference>
<evidence type="ECO:0000256" key="1">
    <source>
        <dbReference type="SAM" id="MobiDB-lite"/>
    </source>
</evidence>
<dbReference type="OMA" id="EWEHRPD"/>
<dbReference type="Gene3D" id="3.40.50.10480">
    <property type="entry name" value="Probable brix-domain ribosomal biogenesis protein"/>
    <property type="match status" value="1"/>
</dbReference>
<keyword evidence="4" id="KW-1185">Reference proteome</keyword>
<evidence type="ECO:0000259" key="2">
    <source>
        <dbReference type="PROSITE" id="PS50833"/>
    </source>
</evidence>
<feature type="compositionally biased region" description="Basic and acidic residues" evidence="1">
    <location>
        <begin position="35"/>
        <end position="70"/>
    </location>
</feature>
<sequence>MAGPIRPSELKNKELRSDMHRKLKKQKQKTKTERRKQLAREEKKDPSLKEKRLKENVPKTLENTREKDETMADPAEVDDEVEQDKAMDELASYFSGTKPKLVITSSKRMSAEGYDFCAELLSLFPDAQFAKREKHHQLKDVIEQSIKHEFTDLMIVNEDKKQPNAITLMHLPNGPSAYFKLSNFVSAKKMPGHGAITAHNPEIILNNFNTRLGHTIGRMFQALYPHTPEFEGRQVVTFHNQRDFIFVRRHRYVFRDTEKVGLQELGPKFTLKLRWLQKGLYDRDGEYEWIFKPEMETSRKRFFL</sequence>
<dbReference type="PANTHER" id="PTHR22734">
    <property type="entry name" value="U3 SMALL NUCLEOLAR RIBONUCLEOPROTEIN PROTEIN IMP4"/>
    <property type="match status" value="1"/>
</dbReference>
<feature type="region of interest" description="Disordered" evidence="1">
    <location>
        <begin position="1"/>
        <end position="80"/>
    </location>
</feature>
<dbReference type="GO" id="GO:0042134">
    <property type="term" value="F:rRNA primary transcript binding"/>
    <property type="evidence" value="ECO:0007669"/>
    <property type="project" value="EnsemblFungi"/>
</dbReference>
<feature type="compositionally biased region" description="Basic residues" evidence="1">
    <location>
        <begin position="21"/>
        <end position="34"/>
    </location>
</feature>
<dbReference type="PROSITE" id="PS50833">
    <property type="entry name" value="BRIX"/>
    <property type="match status" value="1"/>
</dbReference>
<organism evidence="3 4">
    <name type="scientific">Syncephalastrum racemosum</name>
    <name type="common">Filamentous fungus</name>
    <dbReference type="NCBI Taxonomy" id="13706"/>
    <lineage>
        <taxon>Eukaryota</taxon>
        <taxon>Fungi</taxon>
        <taxon>Fungi incertae sedis</taxon>
        <taxon>Mucoromycota</taxon>
        <taxon>Mucoromycotina</taxon>
        <taxon>Mucoromycetes</taxon>
        <taxon>Mucorales</taxon>
        <taxon>Syncephalastraceae</taxon>
        <taxon>Syncephalastrum</taxon>
    </lineage>
</organism>
<dbReference type="EMBL" id="MCGN01000001">
    <property type="protein sequence ID" value="ORZ03803.1"/>
    <property type="molecule type" value="Genomic_DNA"/>
</dbReference>
<dbReference type="AlphaFoldDB" id="A0A1X2HW76"/>
<accession>A0A1X2HW76</accession>
<reference evidence="3 4" key="1">
    <citation type="submission" date="2016-07" db="EMBL/GenBank/DDBJ databases">
        <title>Pervasive Adenine N6-methylation of Active Genes in Fungi.</title>
        <authorList>
            <consortium name="DOE Joint Genome Institute"/>
            <person name="Mondo S.J."/>
            <person name="Dannebaum R.O."/>
            <person name="Kuo R.C."/>
            <person name="Labutti K."/>
            <person name="Haridas S."/>
            <person name="Kuo A."/>
            <person name="Salamov A."/>
            <person name="Ahrendt S.R."/>
            <person name="Lipzen A."/>
            <person name="Sullivan W."/>
            <person name="Andreopoulos W.B."/>
            <person name="Clum A."/>
            <person name="Lindquist E."/>
            <person name="Daum C."/>
            <person name="Ramamoorthy G.K."/>
            <person name="Gryganskyi A."/>
            <person name="Culley D."/>
            <person name="Magnuson J.K."/>
            <person name="James T.Y."/>
            <person name="O'Malley M.A."/>
            <person name="Stajich J.E."/>
            <person name="Spatafora J.W."/>
            <person name="Visel A."/>
            <person name="Grigoriev I.V."/>
        </authorList>
    </citation>
    <scope>NUCLEOTIDE SEQUENCE [LARGE SCALE GENOMIC DNA]</scope>
    <source>
        <strain evidence="3 4">NRRL 2496</strain>
    </source>
</reference>
<gene>
    <name evidence="3" type="ORF">BCR43DRAFT_484011</name>
</gene>
<dbReference type="OrthoDB" id="264354at2759"/>
<dbReference type="GO" id="GO:0000055">
    <property type="term" value="P:ribosomal large subunit export from nucleus"/>
    <property type="evidence" value="ECO:0007669"/>
    <property type="project" value="EnsemblFungi"/>
</dbReference>
<evidence type="ECO:0000313" key="4">
    <source>
        <dbReference type="Proteomes" id="UP000242180"/>
    </source>
</evidence>
<dbReference type="InParanoid" id="A0A1X2HW76"/>
<dbReference type="Proteomes" id="UP000242180">
    <property type="component" value="Unassembled WGS sequence"/>
</dbReference>
<proteinExistence type="predicted"/>
<comment type="caution">
    <text evidence="3">The sequence shown here is derived from an EMBL/GenBank/DDBJ whole genome shotgun (WGS) entry which is preliminary data.</text>
</comment>
<dbReference type="FunCoup" id="A0A1X2HW76">
    <property type="interactions" value="618"/>
</dbReference>
<dbReference type="STRING" id="13706.A0A1X2HW76"/>
<feature type="domain" description="Brix" evidence="2">
    <location>
        <begin position="99"/>
        <end position="282"/>
    </location>
</feature>
<dbReference type="GO" id="GO:0000466">
    <property type="term" value="P:maturation of 5.8S rRNA from tricistronic rRNA transcript (SSU-rRNA, 5.8S rRNA, LSU-rRNA)"/>
    <property type="evidence" value="ECO:0007669"/>
    <property type="project" value="EnsemblFungi"/>
</dbReference>
<dbReference type="PANTHER" id="PTHR22734:SF3">
    <property type="entry name" value="RIBOSOME PRODUCTION FACTOR 1"/>
    <property type="match status" value="1"/>
</dbReference>
<evidence type="ECO:0000313" key="3">
    <source>
        <dbReference type="EMBL" id="ORZ03803.1"/>
    </source>
</evidence>
<dbReference type="SMART" id="SM00879">
    <property type="entry name" value="Brix"/>
    <property type="match status" value="1"/>
</dbReference>
<name>A0A1X2HW76_SYNRA</name>
<dbReference type="SUPFAM" id="SSF52954">
    <property type="entry name" value="Class II aaRS ABD-related"/>
    <property type="match status" value="1"/>
</dbReference>
<feature type="compositionally biased region" description="Basic and acidic residues" evidence="1">
    <location>
        <begin position="8"/>
        <end position="20"/>
    </location>
</feature>
<dbReference type="GO" id="GO:0005730">
    <property type="term" value="C:nucleolus"/>
    <property type="evidence" value="ECO:0007669"/>
    <property type="project" value="EnsemblFungi"/>
</dbReference>
<dbReference type="InterPro" id="IPR007109">
    <property type="entry name" value="Brix"/>
</dbReference>
<dbReference type="GO" id="GO:0030687">
    <property type="term" value="C:preribosome, large subunit precursor"/>
    <property type="evidence" value="ECO:0007669"/>
    <property type="project" value="EnsemblFungi"/>
</dbReference>
<dbReference type="Pfam" id="PF04427">
    <property type="entry name" value="Brix"/>
    <property type="match status" value="1"/>
</dbReference>
<protein>
    <submittedName>
        <fullName evidence="3">Brix-domain-containing protein</fullName>
    </submittedName>
</protein>
<dbReference type="GO" id="GO:0000463">
    <property type="term" value="P:maturation of LSU-rRNA from tricistronic rRNA transcript (SSU-rRNA, 5.8S rRNA, LSU-rRNA)"/>
    <property type="evidence" value="ECO:0007669"/>
    <property type="project" value="EnsemblFungi"/>
</dbReference>